<evidence type="ECO:0000256" key="6">
    <source>
        <dbReference type="ARBA" id="ARBA00023118"/>
    </source>
</evidence>
<dbReference type="OMA" id="GFLHKDR"/>
<dbReference type="InterPro" id="IPR042206">
    <property type="entry name" value="CRISPR-assoc_Cas1_C"/>
</dbReference>
<dbReference type="InterPro" id="IPR050646">
    <property type="entry name" value="Cas1"/>
</dbReference>
<keyword evidence="8 10" id="KW-0464">Manganese</keyword>
<feature type="binding site" evidence="10">
    <location>
        <position position="231"/>
    </location>
    <ligand>
        <name>Mn(2+)</name>
        <dbReference type="ChEBI" id="CHEBI:29035"/>
    </ligand>
</feature>
<keyword evidence="7 10" id="KW-0238">DNA-binding</keyword>
<dbReference type="Pfam" id="PF01867">
    <property type="entry name" value="Cas_Cas1"/>
    <property type="match status" value="1"/>
</dbReference>
<dbReference type="NCBIfam" id="TIGR03640">
    <property type="entry name" value="cas1_DVULG"/>
    <property type="match status" value="1"/>
</dbReference>
<sequence length="340" mass="38678">MRKLLNTLYVTTPEAYLSKDGQNVVVSVKQEEVFRIPAINIEGIVTFGYMGASPGVMKLCSDNSISLTFLSPHGRFISRVQSATKGNVLLRKRQYQLSDDESWSLHVARLMIGGKIQNYRNILKRYIRDYGENENINRAVQVLEHAKREALATQDKTTLIGYEGMASNAYFEVLPVLILNQKADFPFHGRNRRPPKDAVNAMLSFAYTLIANDTSAALETVGLDPYVGFLHTLRPGRTSLALDMMEELRAYLGDRFVLSLINKRQITSKDFLFQGDNGVVMTDKGKKTFISAWQARKREVIIHPYLNEKIEIGLLPYVQAMLMARYIRQDIDNYPVFLIK</sequence>
<organism evidence="11 13">
    <name type="scientific">Parabacteroides distasonis</name>
    <dbReference type="NCBI Taxonomy" id="823"/>
    <lineage>
        <taxon>Bacteria</taxon>
        <taxon>Pseudomonadati</taxon>
        <taxon>Bacteroidota</taxon>
        <taxon>Bacteroidia</taxon>
        <taxon>Bacteroidales</taxon>
        <taxon>Tannerellaceae</taxon>
        <taxon>Parabacteroides</taxon>
    </lineage>
</organism>
<dbReference type="PANTHER" id="PTHR34353:SF2">
    <property type="entry name" value="CRISPR-ASSOCIATED ENDONUCLEASE CAS1 1"/>
    <property type="match status" value="1"/>
</dbReference>
<dbReference type="EMBL" id="WKMO01000017">
    <property type="protein sequence ID" value="MSB74991.1"/>
    <property type="molecule type" value="Genomic_DNA"/>
</dbReference>
<comment type="similarity">
    <text evidence="10">Belongs to the CRISPR-associated endonuclease Cas1 family.</text>
</comment>
<feature type="binding site" evidence="10">
    <location>
        <position position="163"/>
    </location>
    <ligand>
        <name>Mn(2+)</name>
        <dbReference type="ChEBI" id="CHEBI:29035"/>
    </ligand>
</feature>
<evidence type="ECO:0000256" key="9">
    <source>
        <dbReference type="ARBA" id="ARBA00038592"/>
    </source>
</evidence>
<evidence type="ECO:0000256" key="2">
    <source>
        <dbReference type="ARBA" id="ARBA00022723"/>
    </source>
</evidence>
<comment type="function">
    <text evidence="10">CRISPR (clustered regularly interspaced short palindromic repeat), is an adaptive immune system that provides protection against mobile genetic elements (viruses, transposable elements and conjugative plasmids). CRISPR clusters contain spacers, sequences complementary to antecedent mobile elements, and target invading nucleic acids. CRISPR clusters are transcribed and processed into CRISPR RNA (crRNA). Acts as a dsDNA endonuclease. Involved in the integration of spacer DNA into the CRISPR cassette.</text>
</comment>
<reference evidence="13 14" key="1">
    <citation type="journal article" date="2019" name="Nat. Med.">
        <title>A library of human gut bacterial isolates paired with longitudinal multiomics data enables mechanistic microbiome research.</title>
        <authorList>
            <person name="Poyet M."/>
            <person name="Groussin M."/>
            <person name="Gibbons S.M."/>
            <person name="Avila-Pacheco J."/>
            <person name="Jiang X."/>
            <person name="Kearney S.M."/>
            <person name="Perrotta A.R."/>
            <person name="Berdy B."/>
            <person name="Zhao S."/>
            <person name="Lieberman T.D."/>
            <person name="Swanson P.K."/>
            <person name="Smith M."/>
            <person name="Roesemann S."/>
            <person name="Alexander J.E."/>
            <person name="Rich S.A."/>
            <person name="Livny J."/>
            <person name="Vlamakis H."/>
            <person name="Clish C."/>
            <person name="Bullock K."/>
            <person name="Deik A."/>
            <person name="Scott J."/>
            <person name="Pierce K.A."/>
            <person name="Xavier R.J."/>
            <person name="Alm E.J."/>
        </authorList>
    </citation>
    <scope>NUCLEOTIDE SEQUENCE [LARGE SCALE GENOMIC DNA]</scope>
    <source>
        <strain evidence="11 13">BIOML-A2</strain>
        <strain evidence="12 14">BIOML-A20</strain>
    </source>
</reference>
<evidence type="ECO:0000256" key="5">
    <source>
        <dbReference type="ARBA" id="ARBA00022842"/>
    </source>
</evidence>
<dbReference type="GO" id="GO:0046872">
    <property type="term" value="F:metal ion binding"/>
    <property type="evidence" value="ECO:0007669"/>
    <property type="project" value="UniProtKB-UniRule"/>
</dbReference>
<dbReference type="Proteomes" id="UP000432516">
    <property type="component" value="Unassembled WGS sequence"/>
</dbReference>
<dbReference type="OrthoDB" id="9803119at2"/>
<evidence type="ECO:0000313" key="11">
    <source>
        <dbReference type="EMBL" id="MRZ53640.1"/>
    </source>
</evidence>
<evidence type="ECO:0000256" key="7">
    <source>
        <dbReference type="ARBA" id="ARBA00023125"/>
    </source>
</evidence>
<protein>
    <recommendedName>
        <fullName evidence="10">CRISPR-associated endonuclease Cas1</fullName>
        <ecNumber evidence="10">3.1.-.-</ecNumber>
    </recommendedName>
</protein>
<comment type="subunit">
    <text evidence="9 10">Homodimer, forms a heterotetramer with a Cas2 homodimer.</text>
</comment>
<dbReference type="GO" id="GO:0016787">
    <property type="term" value="F:hydrolase activity"/>
    <property type="evidence" value="ECO:0007669"/>
    <property type="project" value="UniProtKB-KW"/>
</dbReference>
<name>A0A3E4MZG1_PARDI</name>
<evidence type="ECO:0000313" key="12">
    <source>
        <dbReference type="EMBL" id="MSB74991.1"/>
    </source>
</evidence>
<dbReference type="InterPro" id="IPR019856">
    <property type="entry name" value="CRISPR-assoc_Cas1_DVULG"/>
</dbReference>
<dbReference type="AlphaFoldDB" id="A0A3E4MZG1"/>
<dbReference type="InterPro" id="IPR042211">
    <property type="entry name" value="CRISPR-assoc_Cas1_N"/>
</dbReference>
<dbReference type="EC" id="3.1.-.-" evidence="10"/>
<keyword evidence="6 10" id="KW-0051">Antiviral defense</keyword>
<keyword evidence="3 10" id="KW-0255">Endonuclease</keyword>
<dbReference type="RefSeq" id="WP_005856767.1">
    <property type="nucleotide sequence ID" value="NZ_BQOC01000001.1"/>
</dbReference>
<dbReference type="NCBIfam" id="TIGR00287">
    <property type="entry name" value="cas1"/>
    <property type="match status" value="1"/>
</dbReference>
<evidence type="ECO:0000313" key="14">
    <source>
        <dbReference type="Proteomes" id="UP000441609"/>
    </source>
</evidence>
<evidence type="ECO:0000256" key="4">
    <source>
        <dbReference type="ARBA" id="ARBA00022801"/>
    </source>
</evidence>
<dbReference type="HAMAP" id="MF_01470">
    <property type="entry name" value="Cas1"/>
    <property type="match status" value="1"/>
</dbReference>
<keyword evidence="1 10" id="KW-0540">Nuclease</keyword>
<dbReference type="GO" id="GO:0051607">
    <property type="term" value="P:defense response to virus"/>
    <property type="evidence" value="ECO:0007669"/>
    <property type="project" value="UniProtKB-UniRule"/>
</dbReference>
<evidence type="ECO:0000256" key="3">
    <source>
        <dbReference type="ARBA" id="ARBA00022759"/>
    </source>
</evidence>
<dbReference type="Gene3D" id="3.100.10.20">
    <property type="entry name" value="CRISPR-associated endonuclease Cas1, N-terminal domain"/>
    <property type="match status" value="1"/>
</dbReference>
<gene>
    <name evidence="11" type="primary">cas1c</name>
    <name evidence="10" type="synonym">cas1</name>
    <name evidence="11" type="ORF">GKD68_02595</name>
    <name evidence="12" type="ORF">GKD70_17150</name>
</gene>
<proteinExistence type="inferred from homology"/>
<dbReference type="GO" id="GO:0003677">
    <property type="term" value="F:DNA binding"/>
    <property type="evidence" value="ECO:0007669"/>
    <property type="project" value="UniProtKB-KW"/>
</dbReference>
<evidence type="ECO:0000256" key="10">
    <source>
        <dbReference type="HAMAP-Rule" id="MF_01470"/>
    </source>
</evidence>
<evidence type="ECO:0000256" key="8">
    <source>
        <dbReference type="ARBA" id="ARBA00023211"/>
    </source>
</evidence>
<evidence type="ECO:0000313" key="13">
    <source>
        <dbReference type="Proteomes" id="UP000432516"/>
    </source>
</evidence>
<dbReference type="InterPro" id="IPR002729">
    <property type="entry name" value="CRISPR-assoc_Cas1"/>
</dbReference>
<keyword evidence="5 10" id="KW-0460">Magnesium</keyword>
<feature type="binding site" evidence="10">
    <location>
        <position position="246"/>
    </location>
    <ligand>
        <name>Mn(2+)</name>
        <dbReference type="ChEBI" id="CHEBI:29035"/>
    </ligand>
</feature>
<dbReference type="GO" id="GO:0004520">
    <property type="term" value="F:DNA endonuclease activity"/>
    <property type="evidence" value="ECO:0007669"/>
    <property type="project" value="InterPro"/>
</dbReference>
<dbReference type="EMBL" id="WKNE01000002">
    <property type="protein sequence ID" value="MRZ53640.1"/>
    <property type="molecule type" value="Genomic_DNA"/>
</dbReference>
<comment type="cofactor">
    <cofactor evidence="10">
        <name>Mg(2+)</name>
        <dbReference type="ChEBI" id="CHEBI:18420"/>
    </cofactor>
    <cofactor evidence="10">
        <name>Mn(2+)</name>
        <dbReference type="ChEBI" id="CHEBI:29035"/>
    </cofactor>
</comment>
<accession>A0A3E4MZG1</accession>
<dbReference type="Gene3D" id="1.20.120.920">
    <property type="entry name" value="CRISPR-associated endonuclease Cas1, C-terminal domain"/>
    <property type="match status" value="1"/>
</dbReference>
<dbReference type="GO" id="GO:0043571">
    <property type="term" value="P:maintenance of CRISPR repeat elements"/>
    <property type="evidence" value="ECO:0007669"/>
    <property type="project" value="UniProtKB-UniRule"/>
</dbReference>
<dbReference type="Proteomes" id="UP000441609">
    <property type="component" value="Unassembled WGS sequence"/>
</dbReference>
<dbReference type="PANTHER" id="PTHR34353">
    <property type="entry name" value="CRISPR-ASSOCIATED ENDONUCLEASE CAS1 1"/>
    <property type="match status" value="1"/>
</dbReference>
<keyword evidence="2 10" id="KW-0479">Metal-binding</keyword>
<comment type="caution">
    <text evidence="11">The sequence shown here is derived from an EMBL/GenBank/DDBJ whole genome shotgun (WGS) entry which is preliminary data.</text>
</comment>
<keyword evidence="4 10" id="KW-0378">Hydrolase</keyword>
<evidence type="ECO:0000256" key="1">
    <source>
        <dbReference type="ARBA" id="ARBA00022722"/>
    </source>
</evidence>